<dbReference type="PANTHER" id="PTHR43415">
    <property type="entry name" value="SPERMIDINE N(1)-ACETYLTRANSFERASE"/>
    <property type="match status" value="1"/>
</dbReference>
<dbReference type="InterPro" id="IPR016181">
    <property type="entry name" value="Acyl_CoA_acyltransferase"/>
</dbReference>
<keyword evidence="3" id="KW-1185">Reference proteome</keyword>
<dbReference type="Gene3D" id="3.40.630.30">
    <property type="match status" value="1"/>
</dbReference>
<feature type="domain" description="N-acetyltransferase" evidence="1">
    <location>
        <begin position="11"/>
        <end position="165"/>
    </location>
</feature>
<dbReference type="InterPro" id="IPR000182">
    <property type="entry name" value="GNAT_dom"/>
</dbReference>
<comment type="caution">
    <text evidence="2">The sequence shown here is derived from an EMBL/GenBank/DDBJ whole genome shotgun (WGS) entry which is preliminary data.</text>
</comment>
<dbReference type="Proteomes" id="UP000663802">
    <property type="component" value="Unassembled WGS sequence"/>
</dbReference>
<evidence type="ECO:0000259" key="1">
    <source>
        <dbReference type="PROSITE" id="PS51186"/>
    </source>
</evidence>
<dbReference type="CDD" id="cd04301">
    <property type="entry name" value="NAT_SF"/>
    <property type="match status" value="1"/>
</dbReference>
<protein>
    <submittedName>
        <fullName evidence="2">N-acetyltransferase</fullName>
    </submittedName>
</protein>
<dbReference type="RefSeq" id="WP_206867819.1">
    <property type="nucleotide sequence ID" value="NZ_BMBA01000001.1"/>
</dbReference>
<dbReference type="Pfam" id="PF00583">
    <property type="entry name" value="Acetyltransf_1"/>
    <property type="match status" value="1"/>
</dbReference>
<accession>A0ABQ1E502</accession>
<organism evidence="2 3">
    <name type="scientific">Clostridium zeae</name>
    <dbReference type="NCBI Taxonomy" id="2759022"/>
    <lineage>
        <taxon>Bacteria</taxon>
        <taxon>Bacillati</taxon>
        <taxon>Bacillota</taxon>
        <taxon>Clostridia</taxon>
        <taxon>Eubacteriales</taxon>
        <taxon>Clostridiaceae</taxon>
        <taxon>Clostridium</taxon>
    </lineage>
</organism>
<dbReference type="EMBL" id="BMBA01000001">
    <property type="protein sequence ID" value="GFZ29809.1"/>
    <property type="molecule type" value="Genomic_DNA"/>
</dbReference>
<evidence type="ECO:0000313" key="3">
    <source>
        <dbReference type="Proteomes" id="UP000663802"/>
    </source>
</evidence>
<name>A0ABQ1E502_9CLOT</name>
<sequence>MNGVIYKSKIITLRYTEEKDLKFVINAERASDNAKFVGQWSETQHLNSLKDEDVMHIIVESSDTNQLIGYVILAGLQNINHNIEFRRFVICHKGKGFGRKTLKQIKQIAFEKLNAHRLWLDVRINNSNAQKLYKSESFIEEGILRECILNGDMYESLIVMSILKNEYEAEDKNAEKHKQQ</sequence>
<dbReference type="PROSITE" id="PS51186">
    <property type="entry name" value="GNAT"/>
    <property type="match status" value="1"/>
</dbReference>
<gene>
    <name evidence="2" type="ORF">CSC2_03350</name>
</gene>
<proteinExistence type="predicted"/>
<reference evidence="2 3" key="1">
    <citation type="journal article" date="2021" name="Int. J. Syst. Evol. Microbiol.">
        <title>Clostridium zeae sp. nov., isolated from corn silage.</title>
        <authorList>
            <person name="Kobayashi H."/>
            <person name="Tanizawa Y."/>
            <person name="Yagura M."/>
            <person name="Sakamoto M."/>
            <person name="Ohkuma M."/>
            <person name="Tohno M."/>
        </authorList>
    </citation>
    <scope>NUCLEOTIDE SEQUENCE [LARGE SCALE GENOMIC DNA]</scope>
    <source>
        <strain evidence="2 3">CSC2</strain>
    </source>
</reference>
<evidence type="ECO:0000313" key="2">
    <source>
        <dbReference type="EMBL" id="GFZ29809.1"/>
    </source>
</evidence>
<dbReference type="PANTHER" id="PTHR43415:SF3">
    <property type="entry name" value="GNAT-FAMILY ACETYLTRANSFERASE"/>
    <property type="match status" value="1"/>
</dbReference>
<dbReference type="SUPFAM" id="SSF55729">
    <property type="entry name" value="Acyl-CoA N-acyltransferases (Nat)"/>
    <property type="match status" value="1"/>
</dbReference>